<protein>
    <recommendedName>
        <fullName evidence="1">DUF7662 domain-containing protein</fullName>
    </recommendedName>
</protein>
<accession>A0A091BYN9</accession>
<proteinExistence type="predicted"/>
<organism evidence="2 3">
    <name type="scientific">Tetragenococcus muriaticus PMC-11-5</name>
    <dbReference type="NCBI Taxonomy" id="1302649"/>
    <lineage>
        <taxon>Bacteria</taxon>
        <taxon>Bacillati</taxon>
        <taxon>Bacillota</taxon>
        <taxon>Bacilli</taxon>
        <taxon>Lactobacillales</taxon>
        <taxon>Enterococcaceae</taxon>
        <taxon>Tetragenococcus</taxon>
    </lineage>
</organism>
<evidence type="ECO:0000259" key="1">
    <source>
        <dbReference type="Pfam" id="PF24698"/>
    </source>
</evidence>
<comment type="caution">
    <text evidence="2">The sequence shown here is derived from an EMBL/GenBank/DDBJ whole genome shotgun (WGS) entry which is preliminary data.</text>
</comment>
<name>A0A091BYN9_9ENTE</name>
<dbReference type="AlphaFoldDB" id="A0A091BYN9"/>
<evidence type="ECO:0000313" key="3">
    <source>
        <dbReference type="Proteomes" id="UP000029380"/>
    </source>
</evidence>
<dbReference type="Pfam" id="PF24698">
    <property type="entry name" value="DUF7662"/>
    <property type="match status" value="1"/>
</dbReference>
<dbReference type="Proteomes" id="UP000029380">
    <property type="component" value="Unassembled WGS sequence"/>
</dbReference>
<dbReference type="PATRIC" id="fig|1302649.3.peg.1752"/>
<dbReference type="EMBL" id="JPVU01000186">
    <property type="protein sequence ID" value="KFN90741.1"/>
    <property type="molecule type" value="Genomic_DNA"/>
</dbReference>
<sequence length="104" mass="12117">MEKGVLGMAGRRKKYDVITTYLKNNGGTQVTLTFTQFDELLFPARGLPRSARTSVDWWTNDYLHPENGAYAWLNANYEVVYVNLEKEFVVFRPLLKSNWIRPID</sequence>
<reference evidence="2 3" key="1">
    <citation type="submission" date="2014-08" db="EMBL/GenBank/DDBJ databases">
        <title>Genome sequence of Tetragenococcus muriaticus.</title>
        <authorList>
            <person name="Chuea-nongthon C."/>
            <person name="Rodtong S."/>
            <person name="Yongsawatdigul J."/>
            <person name="Steele J.L."/>
            <person name="Liu X.-y."/>
            <person name="Speers J."/>
            <person name="Glasner J.D."/>
            <person name="Neeno-Eckwall E.C."/>
        </authorList>
    </citation>
    <scope>NUCLEOTIDE SEQUENCE [LARGE SCALE GENOMIC DNA]</scope>
    <source>
        <strain evidence="2 3">PMC-11-5</strain>
    </source>
</reference>
<gene>
    <name evidence="2" type="ORF">TMUPMC115_1749</name>
</gene>
<dbReference type="InterPro" id="IPR056079">
    <property type="entry name" value="DUF7662"/>
</dbReference>
<evidence type="ECO:0000313" key="2">
    <source>
        <dbReference type="EMBL" id="KFN90741.1"/>
    </source>
</evidence>
<feature type="domain" description="DUF7662" evidence="1">
    <location>
        <begin position="15"/>
        <end position="92"/>
    </location>
</feature>